<dbReference type="Pfam" id="PF10502">
    <property type="entry name" value="Peptidase_S26"/>
    <property type="match status" value="1"/>
</dbReference>
<feature type="active site" evidence="6">
    <location>
        <position position="77"/>
    </location>
</feature>
<evidence type="ECO:0000259" key="8">
    <source>
        <dbReference type="Pfam" id="PF10502"/>
    </source>
</evidence>
<dbReference type="InterPro" id="IPR019757">
    <property type="entry name" value="Pept_S26A_signal_pept_1_Lys-AS"/>
</dbReference>
<evidence type="ECO:0000256" key="5">
    <source>
        <dbReference type="ARBA" id="ARBA00022801"/>
    </source>
</evidence>
<dbReference type="PANTHER" id="PTHR43390">
    <property type="entry name" value="SIGNAL PEPTIDASE I"/>
    <property type="match status" value="1"/>
</dbReference>
<keyword evidence="10" id="KW-1185">Reference proteome</keyword>
<evidence type="ECO:0000256" key="6">
    <source>
        <dbReference type="PIRSR" id="PIRSR600223-1"/>
    </source>
</evidence>
<dbReference type="PROSITE" id="PS00760">
    <property type="entry name" value="SPASE_I_2"/>
    <property type="match status" value="1"/>
</dbReference>
<dbReference type="SUPFAM" id="SSF51306">
    <property type="entry name" value="LexA/Signal peptidase"/>
    <property type="match status" value="1"/>
</dbReference>
<dbReference type="NCBIfam" id="TIGR02227">
    <property type="entry name" value="sigpep_I_bact"/>
    <property type="match status" value="1"/>
</dbReference>
<dbReference type="Proteomes" id="UP000028542">
    <property type="component" value="Unassembled WGS sequence"/>
</dbReference>
<dbReference type="CDD" id="cd06530">
    <property type="entry name" value="S26_SPase_I"/>
    <property type="match status" value="1"/>
</dbReference>
<dbReference type="GO" id="GO:0006465">
    <property type="term" value="P:signal peptide processing"/>
    <property type="evidence" value="ECO:0007669"/>
    <property type="project" value="InterPro"/>
</dbReference>
<dbReference type="AlphaFoldDB" id="A0A084JBV8"/>
<organism evidence="9 10">
    <name type="scientific">Clostridium sulfidigenes</name>
    <dbReference type="NCBI Taxonomy" id="318464"/>
    <lineage>
        <taxon>Bacteria</taxon>
        <taxon>Bacillati</taxon>
        <taxon>Bacillota</taxon>
        <taxon>Clostridia</taxon>
        <taxon>Eubacteriales</taxon>
        <taxon>Clostridiaceae</taxon>
        <taxon>Clostridium</taxon>
    </lineage>
</organism>
<evidence type="ECO:0000256" key="2">
    <source>
        <dbReference type="ARBA" id="ARBA00004401"/>
    </source>
</evidence>
<keyword evidence="7" id="KW-0645">Protease</keyword>
<feature type="transmembrane region" description="Helical" evidence="7">
    <location>
        <begin position="12"/>
        <end position="30"/>
    </location>
</feature>
<sequence>MIKFLKEWIIPALIAIILGFLINKFIFFNVNVPTKSMYPTITPGDRIFSLRTYKPSSIKRGDILVFHSDELNKDLIKRVVGLPGENVEIQSDGSVYINGEFLEENYVSSFSDTTGSFNVPEGCYLFLGDNRGNSIDARLWENPYISFEDIQGEGKFIIFPFDRFGKLK</sequence>
<protein>
    <recommendedName>
        <fullName evidence="4 7">Signal peptidase I</fullName>
        <ecNumber evidence="4 7">3.4.21.89</ecNumber>
    </recommendedName>
</protein>
<comment type="similarity">
    <text evidence="3 7">Belongs to the peptidase S26 family.</text>
</comment>
<dbReference type="InterPro" id="IPR000223">
    <property type="entry name" value="Pept_S26A_signal_pept_1"/>
</dbReference>
<keyword evidence="7" id="KW-1133">Transmembrane helix</keyword>
<dbReference type="GO" id="GO:0005886">
    <property type="term" value="C:plasma membrane"/>
    <property type="evidence" value="ECO:0007669"/>
    <property type="project" value="UniProtKB-SubCell"/>
</dbReference>
<reference evidence="9 10" key="1">
    <citation type="submission" date="2014-07" db="EMBL/GenBank/DDBJ databases">
        <title>Draft genome of Clostridium sulfidigenes 113A isolated from sediments associated with methane hydrate from Krishna Godavari basin.</title>
        <authorList>
            <person name="Honkalas V.S."/>
            <person name="Dabir A.P."/>
            <person name="Arora P."/>
            <person name="Dhakephalkar P.K."/>
        </authorList>
    </citation>
    <scope>NUCLEOTIDE SEQUENCE [LARGE SCALE GENOMIC DNA]</scope>
    <source>
        <strain evidence="9 10">113A</strain>
    </source>
</reference>
<accession>A0A084JBV8</accession>
<dbReference type="PANTHER" id="PTHR43390:SF1">
    <property type="entry name" value="CHLOROPLAST PROCESSING PEPTIDASE"/>
    <property type="match status" value="1"/>
</dbReference>
<dbReference type="InterPro" id="IPR019533">
    <property type="entry name" value="Peptidase_S26"/>
</dbReference>
<evidence type="ECO:0000256" key="4">
    <source>
        <dbReference type="ARBA" id="ARBA00013208"/>
    </source>
</evidence>
<dbReference type="GO" id="GO:0004252">
    <property type="term" value="F:serine-type endopeptidase activity"/>
    <property type="evidence" value="ECO:0007669"/>
    <property type="project" value="InterPro"/>
</dbReference>
<evidence type="ECO:0000256" key="3">
    <source>
        <dbReference type="ARBA" id="ARBA00009370"/>
    </source>
</evidence>
<name>A0A084JBV8_9CLOT</name>
<feature type="active site" evidence="6">
    <location>
        <position position="36"/>
    </location>
</feature>
<proteinExistence type="inferred from homology"/>
<dbReference type="Gene3D" id="2.10.109.10">
    <property type="entry name" value="Umud Fragment, subunit A"/>
    <property type="match status" value="1"/>
</dbReference>
<comment type="caution">
    <text evidence="9">The sequence shown here is derived from an EMBL/GenBank/DDBJ whole genome shotgun (WGS) entry which is preliminary data.</text>
</comment>
<dbReference type="eggNOG" id="COG0681">
    <property type="taxonomic scope" value="Bacteria"/>
</dbReference>
<evidence type="ECO:0000313" key="9">
    <source>
        <dbReference type="EMBL" id="KEZ86442.1"/>
    </source>
</evidence>
<dbReference type="PRINTS" id="PR00727">
    <property type="entry name" value="LEADERPTASE"/>
</dbReference>
<evidence type="ECO:0000256" key="7">
    <source>
        <dbReference type="RuleBase" id="RU362042"/>
    </source>
</evidence>
<dbReference type="EMBL" id="JPMD01000022">
    <property type="protein sequence ID" value="KEZ86442.1"/>
    <property type="molecule type" value="Genomic_DNA"/>
</dbReference>
<dbReference type="EC" id="3.4.21.89" evidence="4 7"/>
<gene>
    <name evidence="9" type="ORF">IO99_09335</name>
</gene>
<feature type="domain" description="Peptidase S26" evidence="8">
    <location>
        <begin position="6"/>
        <end position="158"/>
    </location>
</feature>
<comment type="subcellular location">
    <subcellularLocation>
        <location evidence="2">Cell membrane</location>
        <topology evidence="2">Single-pass type II membrane protein</topology>
    </subcellularLocation>
    <subcellularLocation>
        <location evidence="7">Membrane</location>
        <topology evidence="7">Single-pass type II membrane protein</topology>
    </subcellularLocation>
</comment>
<evidence type="ECO:0000313" key="10">
    <source>
        <dbReference type="Proteomes" id="UP000028542"/>
    </source>
</evidence>
<keyword evidence="5 7" id="KW-0378">Hydrolase</keyword>
<comment type="catalytic activity">
    <reaction evidence="1 7">
        <text>Cleavage of hydrophobic, N-terminal signal or leader sequences from secreted and periplasmic proteins.</text>
        <dbReference type="EC" id="3.4.21.89"/>
    </reaction>
</comment>
<keyword evidence="7" id="KW-0472">Membrane</keyword>
<dbReference type="InterPro" id="IPR036286">
    <property type="entry name" value="LexA/Signal_pep-like_sf"/>
</dbReference>
<dbReference type="GO" id="GO:0009003">
    <property type="term" value="F:signal peptidase activity"/>
    <property type="evidence" value="ECO:0007669"/>
    <property type="project" value="UniProtKB-EC"/>
</dbReference>
<evidence type="ECO:0000256" key="1">
    <source>
        <dbReference type="ARBA" id="ARBA00000677"/>
    </source>
</evidence>
<keyword evidence="7" id="KW-0812">Transmembrane</keyword>
<dbReference type="STRING" id="318464.IO99_09335"/>
<dbReference type="RefSeq" id="WP_035132574.1">
    <property type="nucleotide sequence ID" value="NZ_JPMD01000022.1"/>
</dbReference>